<keyword evidence="4" id="KW-1185">Reference proteome</keyword>
<gene>
    <name evidence="3" type="ORF">PN36_15005</name>
</gene>
<dbReference type="Pfam" id="PF09587">
    <property type="entry name" value="PGA_cap"/>
    <property type="match status" value="1"/>
</dbReference>
<comment type="caution">
    <text evidence="3">The sequence shown here is derived from an EMBL/GenBank/DDBJ whole genome shotgun (WGS) entry which is preliminary data.</text>
</comment>
<evidence type="ECO:0000313" key="4">
    <source>
        <dbReference type="Proteomes" id="UP000030428"/>
    </source>
</evidence>
<evidence type="ECO:0000313" key="3">
    <source>
        <dbReference type="EMBL" id="TGO02985.1"/>
    </source>
</evidence>
<dbReference type="PANTHER" id="PTHR33393:SF11">
    <property type="entry name" value="POLYGLUTAMINE SYNTHESIS ACCESSORY PROTEIN RV0574C-RELATED"/>
    <property type="match status" value="1"/>
</dbReference>
<organism evidence="3 4">
    <name type="scientific">Candidatus Thiomargarita nelsonii</name>
    <dbReference type="NCBI Taxonomy" id="1003181"/>
    <lineage>
        <taxon>Bacteria</taxon>
        <taxon>Pseudomonadati</taxon>
        <taxon>Pseudomonadota</taxon>
        <taxon>Gammaproteobacteria</taxon>
        <taxon>Thiotrichales</taxon>
        <taxon>Thiotrichaceae</taxon>
        <taxon>Thiomargarita</taxon>
    </lineage>
</organism>
<reference evidence="3 4" key="1">
    <citation type="journal article" date="2016" name="Front. Microbiol.">
        <title>Single-Cell (Meta-)Genomics of a Dimorphic Candidatus Thiomargarita nelsonii Reveals Genomic Plasticity.</title>
        <authorList>
            <person name="Flood B.E."/>
            <person name="Fliss P."/>
            <person name="Jones D.S."/>
            <person name="Dick G.J."/>
            <person name="Jain S."/>
            <person name="Kaster A.K."/>
            <person name="Winkel M."/>
            <person name="Mussmann M."/>
            <person name="Bailey J."/>
        </authorList>
    </citation>
    <scope>NUCLEOTIDE SEQUENCE [LARGE SCALE GENOMIC DNA]</scope>
    <source>
        <strain evidence="3">Hydrate Ridge</strain>
    </source>
</reference>
<sequence>MISDDPYVWFQNAHNQGVSCLLVGDINIQKRDDPSSAFRFVHNTLSSADILYGNLEGCLYRPDKNDLPGKSAWQHSDESMVDALTSVGFDAVGCANNVIFGSDAIINTLKVLDKVGIAHCGAGKNRKSARMPVIIEKCGVRFGFIQFTARLHKPEQEASDDKPGVAVFKPDIPNDIEELCLDIKKLRSEVDILVFSHHVRKSCTNEIEPYQRKLARRCIDAGADIVYAHGAHLIQGIELWKGTPIFHCVGEFAFDYPMTHSRKEGLLIRLLIKKGRIAGISALLCCRDADNTVYLVDPLESDGQEQLNRLRELSLGMSLPVKSGEIIVTTNRV</sequence>
<feature type="domain" description="Capsule synthesis protein CapA" evidence="2">
    <location>
        <begin position="19"/>
        <end position="256"/>
    </location>
</feature>
<dbReference type="EMBL" id="JSZA02000053">
    <property type="protein sequence ID" value="TGO02985.1"/>
    <property type="molecule type" value="Genomic_DNA"/>
</dbReference>
<comment type="similarity">
    <text evidence="1">Belongs to the CapA family.</text>
</comment>
<proteinExistence type="inferred from homology"/>
<dbReference type="SMART" id="SM00854">
    <property type="entry name" value="PGA_cap"/>
    <property type="match status" value="1"/>
</dbReference>
<dbReference type="Gene3D" id="3.60.21.10">
    <property type="match status" value="1"/>
</dbReference>
<evidence type="ECO:0000259" key="2">
    <source>
        <dbReference type="SMART" id="SM00854"/>
    </source>
</evidence>
<dbReference type="CDD" id="cd07381">
    <property type="entry name" value="MPP_CapA"/>
    <property type="match status" value="1"/>
</dbReference>
<dbReference type="PANTHER" id="PTHR33393">
    <property type="entry name" value="POLYGLUTAMINE SYNTHESIS ACCESSORY PROTEIN RV0574C-RELATED"/>
    <property type="match status" value="1"/>
</dbReference>
<dbReference type="SUPFAM" id="SSF56300">
    <property type="entry name" value="Metallo-dependent phosphatases"/>
    <property type="match status" value="1"/>
</dbReference>
<name>A0A4E0QVE9_9GAMM</name>
<protein>
    <recommendedName>
        <fullName evidence="2">Capsule synthesis protein CapA domain-containing protein</fullName>
    </recommendedName>
</protein>
<dbReference type="InterPro" id="IPR052169">
    <property type="entry name" value="CW_Biosynth-Accessory"/>
</dbReference>
<evidence type="ECO:0000256" key="1">
    <source>
        <dbReference type="ARBA" id="ARBA00005662"/>
    </source>
</evidence>
<dbReference type="InterPro" id="IPR019079">
    <property type="entry name" value="Capsule_synth_CapA"/>
</dbReference>
<accession>A0A4E0QVE9</accession>
<dbReference type="Proteomes" id="UP000030428">
    <property type="component" value="Unassembled WGS sequence"/>
</dbReference>
<dbReference type="InterPro" id="IPR029052">
    <property type="entry name" value="Metallo-depent_PP-like"/>
</dbReference>
<dbReference type="AlphaFoldDB" id="A0A4E0QVE9"/>